<dbReference type="InterPro" id="IPR017871">
    <property type="entry name" value="ABC_transporter-like_CS"/>
</dbReference>
<evidence type="ECO:0000256" key="3">
    <source>
        <dbReference type="ARBA" id="ARBA00022448"/>
    </source>
</evidence>
<evidence type="ECO:0000313" key="11">
    <source>
        <dbReference type="Proteomes" id="UP000823891"/>
    </source>
</evidence>
<keyword evidence="4" id="KW-1003">Cell membrane</keyword>
<evidence type="ECO:0000256" key="7">
    <source>
        <dbReference type="ARBA" id="ARBA00022967"/>
    </source>
</evidence>
<name>A0A9D2NH16_9FIRM</name>
<evidence type="ECO:0000256" key="2">
    <source>
        <dbReference type="ARBA" id="ARBA00005417"/>
    </source>
</evidence>
<dbReference type="InterPro" id="IPR015856">
    <property type="entry name" value="ABC_transpr_CbiO/EcfA_su"/>
</dbReference>
<dbReference type="PROSITE" id="PS00211">
    <property type="entry name" value="ABC_TRANSPORTER_1"/>
    <property type="match status" value="1"/>
</dbReference>
<accession>A0A9D2NH16</accession>
<dbReference type="GO" id="GO:0043190">
    <property type="term" value="C:ATP-binding cassette (ABC) transporter complex"/>
    <property type="evidence" value="ECO:0007669"/>
    <property type="project" value="TreeGrafter"/>
</dbReference>
<dbReference type="SUPFAM" id="SSF52540">
    <property type="entry name" value="P-loop containing nucleoside triphosphate hydrolases"/>
    <property type="match status" value="2"/>
</dbReference>
<dbReference type="InterPro" id="IPR027417">
    <property type="entry name" value="P-loop_NTPase"/>
</dbReference>
<evidence type="ECO:0000256" key="5">
    <source>
        <dbReference type="ARBA" id="ARBA00022741"/>
    </source>
</evidence>
<protein>
    <submittedName>
        <fullName evidence="10">ATP-binding cassette domain-containing protein</fullName>
    </submittedName>
</protein>
<keyword evidence="7" id="KW-1278">Translocase</keyword>
<organism evidence="10 11">
    <name type="scientific">Candidatus Eisenbergiella merdavium</name>
    <dbReference type="NCBI Taxonomy" id="2838551"/>
    <lineage>
        <taxon>Bacteria</taxon>
        <taxon>Bacillati</taxon>
        <taxon>Bacillota</taxon>
        <taxon>Clostridia</taxon>
        <taxon>Lachnospirales</taxon>
        <taxon>Lachnospiraceae</taxon>
        <taxon>Eisenbergiella</taxon>
    </lineage>
</organism>
<evidence type="ECO:0000256" key="6">
    <source>
        <dbReference type="ARBA" id="ARBA00022840"/>
    </source>
</evidence>
<evidence type="ECO:0000259" key="9">
    <source>
        <dbReference type="PROSITE" id="PS50893"/>
    </source>
</evidence>
<dbReference type="PANTHER" id="PTHR43553:SF21">
    <property type="entry name" value="ABC TRANSPORTER ATP-BINDING PROTEIN MA_1418-RELATED"/>
    <property type="match status" value="1"/>
</dbReference>
<dbReference type="GO" id="GO:0042626">
    <property type="term" value="F:ATPase-coupled transmembrane transporter activity"/>
    <property type="evidence" value="ECO:0007669"/>
    <property type="project" value="TreeGrafter"/>
</dbReference>
<dbReference type="PROSITE" id="PS50893">
    <property type="entry name" value="ABC_TRANSPORTER_2"/>
    <property type="match status" value="2"/>
</dbReference>
<comment type="similarity">
    <text evidence="2">Belongs to the ABC transporter superfamily.</text>
</comment>
<dbReference type="InterPro" id="IPR050095">
    <property type="entry name" value="ECF_ABC_transporter_ATP-bd"/>
</dbReference>
<gene>
    <name evidence="10" type="ORF">H9761_15280</name>
</gene>
<proteinExistence type="inferred from homology"/>
<comment type="caution">
    <text evidence="10">The sequence shown here is derived from an EMBL/GenBank/DDBJ whole genome shotgun (WGS) entry which is preliminary data.</text>
</comment>
<dbReference type="GO" id="GO:0005524">
    <property type="term" value="F:ATP binding"/>
    <property type="evidence" value="ECO:0007669"/>
    <property type="project" value="UniProtKB-KW"/>
</dbReference>
<dbReference type="Gene3D" id="3.40.50.300">
    <property type="entry name" value="P-loop containing nucleotide triphosphate hydrolases"/>
    <property type="match status" value="2"/>
</dbReference>
<evidence type="ECO:0000256" key="1">
    <source>
        <dbReference type="ARBA" id="ARBA00004202"/>
    </source>
</evidence>
<dbReference type="AlphaFoldDB" id="A0A9D2NH16"/>
<dbReference type="InterPro" id="IPR003593">
    <property type="entry name" value="AAA+_ATPase"/>
</dbReference>
<reference evidence="10" key="2">
    <citation type="submission" date="2021-04" db="EMBL/GenBank/DDBJ databases">
        <authorList>
            <person name="Gilroy R."/>
        </authorList>
    </citation>
    <scope>NUCLEOTIDE SEQUENCE</scope>
    <source>
        <strain evidence="10">USAMLcec2-132</strain>
    </source>
</reference>
<evidence type="ECO:0000256" key="8">
    <source>
        <dbReference type="ARBA" id="ARBA00023136"/>
    </source>
</evidence>
<evidence type="ECO:0000256" key="4">
    <source>
        <dbReference type="ARBA" id="ARBA00022475"/>
    </source>
</evidence>
<comment type="subcellular location">
    <subcellularLocation>
        <location evidence="1">Cell membrane</location>
        <topology evidence="1">Peripheral membrane protein</topology>
    </subcellularLocation>
</comment>
<dbReference type="EMBL" id="DWWS01000054">
    <property type="protein sequence ID" value="HJC25038.1"/>
    <property type="molecule type" value="Genomic_DNA"/>
</dbReference>
<dbReference type="PANTHER" id="PTHR43553">
    <property type="entry name" value="HEAVY METAL TRANSPORTER"/>
    <property type="match status" value="1"/>
</dbReference>
<keyword evidence="6 10" id="KW-0067">ATP-binding</keyword>
<evidence type="ECO:0000313" key="10">
    <source>
        <dbReference type="EMBL" id="HJC25038.1"/>
    </source>
</evidence>
<reference evidence="10" key="1">
    <citation type="journal article" date="2021" name="PeerJ">
        <title>Extensive microbial diversity within the chicken gut microbiome revealed by metagenomics and culture.</title>
        <authorList>
            <person name="Gilroy R."/>
            <person name="Ravi A."/>
            <person name="Getino M."/>
            <person name="Pursley I."/>
            <person name="Horton D.L."/>
            <person name="Alikhan N.F."/>
            <person name="Baker D."/>
            <person name="Gharbi K."/>
            <person name="Hall N."/>
            <person name="Watson M."/>
            <person name="Adriaenssens E.M."/>
            <person name="Foster-Nyarko E."/>
            <person name="Jarju S."/>
            <person name="Secka A."/>
            <person name="Antonio M."/>
            <person name="Oren A."/>
            <person name="Chaudhuri R.R."/>
            <person name="La Ragione R."/>
            <person name="Hildebrand F."/>
            <person name="Pallen M.J."/>
        </authorList>
    </citation>
    <scope>NUCLEOTIDE SEQUENCE</scope>
    <source>
        <strain evidence="10">USAMLcec2-132</strain>
    </source>
</reference>
<dbReference type="Pfam" id="PF00005">
    <property type="entry name" value="ABC_tran"/>
    <property type="match status" value="2"/>
</dbReference>
<feature type="domain" description="ABC transporter" evidence="9">
    <location>
        <begin position="304"/>
        <end position="539"/>
    </location>
</feature>
<dbReference type="SMART" id="SM00382">
    <property type="entry name" value="AAA"/>
    <property type="match status" value="2"/>
</dbReference>
<dbReference type="GO" id="GO:0016887">
    <property type="term" value="F:ATP hydrolysis activity"/>
    <property type="evidence" value="ECO:0007669"/>
    <property type="project" value="InterPro"/>
</dbReference>
<keyword evidence="5" id="KW-0547">Nucleotide-binding</keyword>
<keyword evidence="8" id="KW-0472">Membrane</keyword>
<dbReference type="InterPro" id="IPR003439">
    <property type="entry name" value="ABC_transporter-like_ATP-bd"/>
</dbReference>
<dbReference type="Proteomes" id="UP000823891">
    <property type="component" value="Unassembled WGS sequence"/>
</dbReference>
<keyword evidence="3" id="KW-0813">Transport</keyword>
<sequence length="600" mass="66236">MRESMIRIEDLSFTYPGAEKETLKHISLHVEKGDFLAVMGNNGCGKSTLCKALNGLIPHFIAGDMTGRVRIGGLDTAEQDVGRLAEKVGYVYQDFENQIVRPTVLDDASFSCMNYGCEDYLEKGREALEMCGLKGREEDFVWQLSGGQKHLLALAGAAALQPEVLILDEPIAQLDPKHAVSTYEILKRLNEEYKKTIIVIEHHTEYIARYCRNAVLMRDGEILWKLPAKEALRRVRQLQESSIFPPQTALAALRLKELGGLSADAPLPVTVEEGKQVFSACSYHRPVPGRRHGSVLPEGRETVLSFEDVSVEYRAVKGENIKSLNHFFLDVKRGEKIAVIGSNGAGKSTMMKLLTGTLKAADGRVSVCGQDAAKTKPEKLAESLSYVYQNPEEMFIRDSIGADIAYAMKARGVKDWKEQTDRLLSQFGLTQLQDRDGRLLSGGQMRRASLAIGVALNPSVLLLDEPTANLDIATRHEIMAALERLKDVTETVLIATHDMQLVCQWAERILVLHGGSLAADGTRDEIFSDSWLARLVGIRPPEIFSMGRALDERAACYTVEEFAECFGPAAVEETCRGEKAGTPAWKKARENGGNHAGKTF</sequence>
<feature type="domain" description="ABC transporter" evidence="9">
    <location>
        <begin position="6"/>
        <end position="244"/>
    </location>
</feature>
<dbReference type="CDD" id="cd03225">
    <property type="entry name" value="ABC_cobalt_CbiO_domain1"/>
    <property type="match status" value="2"/>
</dbReference>